<dbReference type="InterPro" id="IPR036188">
    <property type="entry name" value="FAD/NAD-bd_sf"/>
</dbReference>
<dbReference type="SUPFAM" id="SSF51905">
    <property type="entry name" value="FAD/NAD(P)-binding domain"/>
    <property type="match status" value="1"/>
</dbReference>
<dbReference type="AlphaFoldDB" id="W7N845"/>
<dbReference type="GeneID" id="30068850"/>
<dbReference type="PRINTS" id="PR00368">
    <property type="entry name" value="FADPNR"/>
</dbReference>
<dbReference type="Gene3D" id="3.50.50.100">
    <property type="match status" value="1"/>
</dbReference>
<dbReference type="EMBL" id="DS022257">
    <property type="protein sequence ID" value="EWG52642.1"/>
    <property type="molecule type" value="Genomic_DNA"/>
</dbReference>
<dbReference type="InterPro" id="IPR023753">
    <property type="entry name" value="FAD/NAD-binding_dom"/>
</dbReference>
<dbReference type="OrthoDB" id="202203at2759"/>
<dbReference type="OMA" id="HMGHYAG"/>
<proteinExistence type="predicted"/>
<dbReference type="GO" id="GO:0050660">
    <property type="term" value="F:flavin adenine dinucleotide binding"/>
    <property type="evidence" value="ECO:0007669"/>
    <property type="project" value="TreeGrafter"/>
</dbReference>
<dbReference type="GO" id="GO:0004174">
    <property type="term" value="F:electron-transferring-flavoprotein dehydrogenase activity"/>
    <property type="evidence" value="ECO:0007669"/>
    <property type="project" value="TreeGrafter"/>
</dbReference>
<evidence type="ECO:0000313" key="3">
    <source>
        <dbReference type="Proteomes" id="UP000009096"/>
    </source>
</evidence>
<keyword evidence="3" id="KW-1185">Reference proteome</keyword>
<organism evidence="2 3">
    <name type="scientific">Gibberella moniliformis (strain M3125 / FGSC 7600)</name>
    <name type="common">Maize ear and stalk rot fungus</name>
    <name type="synonym">Fusarium verticillioides</name>
    <dbReference type="NCBI Taxonomy" id="334819"/>
    <lineage>
        <taxon>Eukaryota</taxon>
        <taxon>Fungi</taxon>
        <taxon>Dikarya</taxon>
        <taxon>Ascomycota</taxon>
        <taxon>Pezizomycotina</taxon>
        <taxon>Sordariomycetes</taxon>
        <taxon>Hypocreomycetidae</taxon>
        <taxon>Hypocreales</taxon>
        <taxon>Nectriaceae</taxon>
        <taxon>Fusarium</taxon>
        <taxon>Fusarium fujikuroi species complex</taxon>
    </lineage>
</organism>
<name>W7N845_GIBM7</name>
<dbReference type="HOGENOM" id="CLU_029131_0_0_1"/>
<accession>W7N845</accession>
<gene>
    <name evidence="2" type="ORF">FVEG_11328</name>
</gene>
<dbReference type="STRING" id="334819.W7N845"/>
<dbReference type="eggNOG" id="KOG2495">
    <property type="taxonomic scope" value="Eukaryota"/>
</dbReference>
<sequence>MFIATRSFRFSGQLLRVPHATLPQNIRFFTSGSLHTTFALPRPQIQARSVVLASHLVFRRQIRPTFHSKAFATMGSLPESSNAVRVLILGGCYGGLSAAVNLLDLSQGYSPRMNSEPYIHHPDVPRFNIDITIVDERDGYYHLIGSPLALADSNFSKKNWVKYSDIPGLKDPSINIIQGSVTSVDPATKKATISAHLTEDKSTLEYDYLVSATGLRRVWPVVPQSKTRKQYLLEAENHISSVHNAKYGVVVVGGGAVGIEMAAELKMVKPRLKVTLVHSRDKLLSSEGLPDETKDVALKLLREAGVEVLMNHRLAANNKVETTDASEKYEIEFTNGHKMFASEVIMAISRSVPTSTYLPTSALDADGLVKIKPNLQFQDGTPNAESHYAAGDITNWPGIKRCGGAMHHGHYVAQNIHQSILSQRAGHTPEFKELVVYPPVIGLAVGKKAVASSPDTGTVYGEEVAQSCFRDDLGWTICWNYMQLGGRKTDEAKA</sequence>
<dbReference type="Pfam" id="PF07992">
    <property type="entry name" value="Pyr_redox_2"/>
    <property type="match status" value="1"/>
</dbReference>
<dbReference type="PANTHER" id="PTHR43735">
    <property type="entry name" value="APOPTOSIS-INDUCING FACTOR 1"/>
    <property type="match status" value="1"/>
</dbReference>
<protein>
    <recommendedName>
        <fullName evidence="1">FAD/NAD(P)-binding domain-containing protein</fullName>
    </recommendedName>
</protein>
<evidence type="ECO:0000259" key="1">
    <source>
        <dbReference type="Pfam" id="PF07992"/>
    </source>
</evidence>
<dbReference type="KEGG" id="fvr:FVEG_11328"/>
<dbReference type="Proteomes" id="UP000009096">
    <property type="component" value="Chromosome 9"/>
</dbReference>
<dbReference type="GO" id="GO:0005737">
    <property type="term" value="C:cytoplasm"/>
    <property type="evidence" value="ECO:0007669"/>
    <property type="project" value="TreeGrafter"/>
</dbReference>
<dbReference type="EMBL" id="CM000586">
    <property type="protein sequence ID" value="EWG52642.1"/>
    <property type="molecule type" value="Genomic_DNA"/>
</dbReference>
<feature type="domain" description="FAD/NAD(P)-binding" evidence="1">
    <location>
        <begin position="85"/>
        <end position="409"/>
    </location>
</feature>
<dbReference type="VEuPathDB" id="FungiDB:FVEG_11328"/>
<evidence type="ECO:0000313" key="2">
    <source>
        <dbReference type="EMBL" id="EWG52642.1"/>
    </source>
</evidence>
<reference evidence="2 3" key="1">
    <citation type="journal article" date="2010" name="Nature">
        <title>Comparative genomics reveals mobile pathogenicity chromosomes in Fusarium.</title>
        <authorList>
            <person name="Ma L.J."/>
            <person name="van der Does H.C."/>
            <person name="Borkovich K.A."/>
            <person name="Coleman J.J."/>
            <person name="Daboussi M.J."/>
            <person name="Di Pietro A."/>
            <person name="Dufresne M."/>
            <person name="Freitag M."/>
            <person name="Grabherr M."/>
            <person name="Henrissat B."/>
            <person name="Houterman P.M."/>
            <person name="Kang S."/>
            <person name="Shim W.B."/>
            <person name="Woloshuk C."/>
            <person name="Xie X."/>
            <person name="Xu J.R."/>
            <person name="Antoniw J."/>
            <person name="Baker S.E."/>
            <person name="Bluhm B.H."/>
            <person name="Breakspear A."/>
            <person name="Brown D.W."/>
            <person name="Butchko R.A."/>
            <person name="Chapman S."/>
            <person name="Coulson R."/>
            <person name="Coutinho P.M."/>
            <person name="Danchin E.G."/>
            <person name="Diener A."/>
            <person name="Gale L.R."/>
            <person name="Gardiner D.M."/>
            <person name="Goff S."/>
            <person name="Hammond-Kosack K.E."/>
            <person name="Hilburn K."/>
            <person name="Hua-Van A."/>
            <person name="Jonkers W."/>
            <person name="Kazan K."/>
            <person name="Kodira C.D."/>
            <person name="Koehrsen M."/>
            <person name="Kumar L."/>
            <person name="Lee Y.H."/>
            <person name="Li L."/>
            <person name="Manners J.M."/>
            <person name="Miranda-Saavedra D."/>
            <person name="Mukherjee M."/>
            <person name="Park G."/>
            <person name="Park J."/>
            <person name="Park S.Y."/>
            <person name="Proctor R.H."/>
            <person name="Regev A."/>
            <person name="Ruiz-Roldan M.C."/>
            <person name="Sain D."/>
            <person name="Sakthikumar S."/>
            <person name="Sykes S."/>
            <person name="Schwartz D.C."/>
            <person name="Turgeon B.G."/>
            <person name="Wapinski I."/>
            <person name="Yoder O."/>
            <person name="Young S."/>
            <person name="Zeng Q."/>
            <person name="Zhou S."/>
            <person name="Galagan J."/>
            <person name="Cuomo C.A."/>
            <person name="Kistler H.C."/>
            <person name="Rep M."/>
        </authorList>
    </citation>
    <scope>NUCLEOTIDE SEQUENCE [LARGE SCALE GENOMIC DNA]</scope>
    <source>
        <strain evidence="3">M3125 / FGSC 7600</strain>
    </source>
</reference>
<dbReference type="PRINTS" id="PR00411">
    <property type="entry name" value="PNDRDTASEI"/>
</dbReference>
<dbReference type="PANTHER" id="PTHR43735:SF24">
    <property type="entry name" value="NUCLEOTIDE-DISULPHIDE OXIDOREDUCTASE AMID-LIKE, PUTATIVE (AFU_ORTHOLOGUE AFUA_1G17180)-RELATED"/>
    <property type="match status" value="1"/>
</dbReference>
<dbReference type="RefSeq" id="XP_018758833.1">
    <property type="nucleotide sequence ID" value="XM_018900546.1"/>
</dbReference>